<dbReference type="Proteomes" id="UP001057520">
    <property type="component" value="Chromosome"/>
</dbReference>
<dbReference type="EMBL" id="CP096040">
    <property type="protein sequence ID" value="USQ94577.1"/>
    <property type="molecule type" value="Genomic_DNA"/>
</dbReference>
<dbReference type="PANTHER" id="PTHR37957">
    <property type="entry name" value="BLR7070 PROTEIN"/>
    <property type="match status" value="1"/>
</dbReference>
<evidence type="ECO:0000259" key="2">
    <source>
        <dbReference type="Pfam" id="PF13449"/>
    </source>
</evidence>
<proteinExistence type="predicted"/>
<feature type="compositionally biased region" description="Basic and acidic residues" evidence="1">
    <location>
        <begin position="126"/>
        <end position="139"/>
    </location>
</feature>
<protein>
    <submittedName>
        <fullName evidence="3">Esterase-like activity of phytase family protein</fullName>
    </submittedName>
</protein>
<keyword evidence="4" id="KW-1185">Reference proteome</keyword>
<dbReference type="PANTHER" id="PTHR37957:SF1">
    <property type="entry name" value="PHYTASE-LIKE DOMAIN-CONTAINING PROTEIN"/>
    <property type="match status" value="1"/>
</dbReference>
<sequence length="345" mass="37702">MNLGAALGLALALKLVGTLDLPRDLNVDGAPFGGISGADYDSRTGDWLMISDDRSEKAPARFFVGRLDYDAGGVKRLRLTRQVPLRRADDATFSAAQGERPDAEALRIDPRTGDLVWATEGDAPRGFDPAVRRMGRDGTARGTIPTPPAFRFTPTGARPNLTFEGLSFSPDGRWLWLAMEAPLVRDGPVSTVAQGGLTRMTRLDREGRISAQYAYRLDPIQAAPTRRGDNGVSEILAVDDRQLLVLERSGVEDRQGRFTYHCRLYLVDARSGEDVVTRASLSEGAAPRVMAKRLLVNFDRLPGAGANLEAMAWGRDLAGRRTLVLFSDDNFNPTEAARVMVFSVR</sequence>
<organism evidence="3 4">
    <name type="scientific">Caulobacter segnis</name>
    <dbReference type="NCBI Taxonomy" id="88688"/>
    <lineage>
        <taxon>Bacteria</taxon>
        <taxon>Pseudomonadati</taxon>
        <taxon>Pseudomonadota</taxon>
        <taxon>Alphaproteobacteria</taxon>
        <taxon>Caulobacterales</taxon>
        <taxon>Caulobacteraceae</taxon>
        <taxon>Caulobacter</taxon>
    </lineage>
</organism>
<gene>
    <name evidence="3" type="ORF">MZV50_18605</name>
</gene>
<dbReference type="InterPro" id="IPR027372">
    <property type="entry name" value="Phytase-like_dom"/>
</dbReference>
<dbReference type="Pfam" id="PF13449">
    <property type="entry name" value="Phytase-like"/>
    <property type="match status" value="1"/>
</dbReference>
<accession>A0ABY4ZP49</accession>
<evidence type="ECO:0000256" key="1">
    <source>
        <dbReference type="SAM" id="MobiDB-lite"/>
    </source>
</evidence>
<feature type="region of interest" description="Disordered" evidence="1">
    <location>
        <begin position="126"/>
        <end position="147"/>
    </location>
</feature>
<reference evidence="3 4" key="1">
    <citation type="submission" date="2022-04" db="EMBL/GenBank/DDBJ databases">
        <title>Genome sequence of soybean root-associated Caulobacter segnis RL271.</title>
        <authorList>
            <person name="Longley R."/>
            <person name="Bonito G."/>
            <person name="Trigodet F."/>
            <person name="Crosson S."/>
            <person name="Fiebig A."/>
        </authorList>
    </citation>
    <scope>NUCLEOTIDE SEQUENCE [LARGE SCALE GENOMIC DNA]</scope>
    <source>
        <strain evidence="3 4">RL271</strain>
    </source>
</reference>
<name>A0ABY4ZP49_9CAUL</name>
<evidence type="ECO:0000313" key="3">
    <source>
        <dbReference type="EMBL" id="USQ94577.1"/>
    </source>
</evidence>
<dbReference type="SUPFAM" id="SSF63829">
    <property type="entry name" value="Calcium-dependent phosphotriesterase"/>
    <property type="match status" value="1"/>
</dbReference>
<evidence type="ECO:0000313" key="4">
    <source>
        <dbReference type="Proteomes" id="UP001057520"/>
    </source>
</evidence>
<feature type="domain" description="Phytase-like" evidence="2">
    <location>
        <begin position="31"/>
        <end position="331"/>
    </location>
</feature>